<keyword evidence="4 7" id="KW-0808">Transferase</keyword>
<dbReference type="InterPro" id="IPR050903">
    <property type="entry name" value="Bact_Chemotaxis_MeTrfase"/>
</dbReference>
<dbReference type="InterPro" id="IPR036804">
    <property type="entry name" value="CheR_N_sf"/>
</dbReference>
<dbReference type="Pfam" id="PF01739">
    <property type="entry name" value="CheR"/>
    <property type="match status" value="1"/>
</dbReference>
<evidence type="ECO:0000256" key="2">
    <source>
        <dbReference type="ARBA" id="ARBA00012534"/>
    </source>
</evidence>
<dbReference type="InterPro" id="IPR029063">
    <property type="entry name" value="SAM-dependent_MTases_sf"/>
</dbReference>
<dbReference type="PROSITE" id="PS50123">
    <property type="entry name" value="CHER"/>
    <property type="match status" value="1"/>
</dbReference>
<dbReference type="InterPro" id="IPR022642">
    <property type="entry name" value="CheR_C"/>
</dbReference>
<dbReference type="SUPFAM" id="SSF53335">
    <property type="entry name" value="S-adenosyl-L-methionine-dependent methyltransferases"/>
    <property type="match status" value="1"/>
</dbReference>
<dbReference type="Proteomes" id="UP000482209">
    <property type="component" value="Unassembled WGS sequence"/>
</dbReference>
<dbReference type="PIRSF" id="PIRSF000410">
    <property type="entry name" value="CheR"/>
    <property type="match status" value="1"/>
</dbReference>
<dbReference type="EMBL" id="VUMT01000002">
    <property type="protein sequence ID" value="MSS62686.1"/>
    <property type="molecule type" value="Genomic_DNA"/>
</dbReference>
<evidence type="ECO:0000259" key="6">
    <source>
        <dbReference type="PROSITE" id="PS50123"/>
    </source>
</evidence>
<dbReference type="SUPFAM" id="SSF47757">
    <property type="entry name" value="Chemotaxis receptor methyltransferase CheR, N-terminal domain"/>
    <property type="match status" value="1"/>
</dbReference>
<dbReference type="Gene3D" id="1.10.155.10">
    <property type="entry name" value="Chemotaxis receptor methyltransferase CheR, N-terminal domain"/>
    <property type="match status" value="1"/>
</dbReference>
<evidence type="ECO:0000313" key="7">
    <source>
        <dbReference type="EMBL" id="MSS62686.1"/>
    </source>
</evidence>
<reference evidence="7 8" key="1">
    <citation type="submission" date="2019-08" db="EMBL/GenBank/DDBJ databases">
        <title>In-depth cultivation of the pig gut microbiome towards novel bacterial diversity and tailored functional studies.</title>
        <authorList>
            <person name="Wylensek D."/>
            <person name="Hitch T.C.A."/>
            <person name="Clavel T."/>
        </authorList>
    </citation>
    <scope>NUCLEOTIDE SEQUENCE [LARGE SCALE GENOMIC DNA]</scope>
    <source>
        <strain evidence="7 8">WCA-693-APC-MOT-I</strain>
    </source>
</reference>
<evidence type="ECO:0000256" key="4">
    <source>
        <dbReference type="ARBA" id="ARBA00022679"/>
    </source>
</evidence>
<evidence type="ECO:0000313" key="8">
    <source>
        <dbReference type="Proteomes" id="UP000482209"/>
    </source>
</evidence>
<keyword evidence="5" id="KW-0949">S-adenosyl-L-methionine</keyword>
<keyword evidence="3 7" id="KW-0489">Methyltransferase</keyword>
<name>A0A6L5XV42_9FIRM</name>
<comment type="caution">
    <text evidence="7">The sequence shown here is derived from an EMBL/GenBank/DDBJ whole genome shotgun (WGS) entry which is preliminary data.</text>
</comment>
<comment type="catalytic activity">
    <reaction evidence="1">
        <text>L-glutamyl-[protein] + S-adenosyl-L-methionine = [protein]-L-glutamate 5-O-methyl ester + S-adenosyl-L-homocysteine</text>
        <dbReference type="Rhea" id="RHEA:24452"/>
        <dbReference type="Rhea" id="RHEA-COMP:10208"/>
        <dbReference type="Rhea" id="RHEA-COMP:10311"/>
        <dbReference type="ChEBI" id="CHEBI:29973"/>
        <dbReference type="ChEBI" id="CHEBI:57856"/>
        <dbReference type="ChEBI" id="CHEBI:59789"/>
        <dbReference type="ChEBI" id="CHEBI:82795"/>
        <dbReference type="EC" id="2.1.1.80"/>
    </reaction>
</comment>
<dbReference type="GO" id="GO:0032259">
    <property type="term" value="P:methylation"/>
    <property type="evidence" value="ECO:0007669"/>
    <property type="project" value="UniProtKB-KW"/>
</dbReference>
<organism evidence="7 8">
    <name type="scientific">Velocimicrobium porci</name>
    <dbReference type="NCBI Taxonomy" id="2606634"/>
    <lineage>
        <taxon>Bacteria</taxon>
        <taxon>Bacillati</taxon>
        <taxon>Bacillota</taxon>
        <taxon>Clostridia</taxon>
        <taxon>Lachnospirales</taxon>
        <taxon>Lachnospiraceae</taxon>
        <taxon>Velocimicrobium</taxon>
    </lineage>
</organism>
<dbReference type="InterPro" id="IPR026024">
    <property type="entry name" value="Chemotaxis_MeTrfase_CheR"/>
</dbReference>
<dbReference type="EC" id="2.1.1.80" evidence="2"/>
<dbReference type="InterPro" id="IPR022641">
    <property type="entry name" value="CheR_N"/>
</dbReference>
<dbReference type="PANTHER" id="PTHR24422">
    <property type="entry name" value="CHEMOTAXIS PROTEIN METHYLTRANSFERASE"/>
    <property type="match status" value="1"/>
</dbReference>
<dbReference type="PANTHER" id="PTHR24422:SF19">
    <property type="entry name" value="CHEMOTAXIS PROTEIN METHYLTRANSFERASE"/>
    <property type="match status" value="1"/>
</dbReference>
<dbReference type="Gene3D" id="3.40.50.150">
    <property type="entry name" value="Vaccinia Virus protein VP39"/>
    <property type="match status" value="1"/>
</dbReference>
<evidence type="ECO:0000256" key="1">
    <source>
        <dbReference type="ARBA" id="ARBA00001541"/>
    </source>
</evidence>
<feature type="domain" description="CheR-type methyltransferase" evidence="6">
    <location>
        <begin position="1"/>
        <end position="268"/>
    </location>
</feature>
<evidence type="ECO:0000256" key="3">
    <source>
        <dbReference type="ARBA" id="ARBA00022603"/>
    </source>
</evidence>
<keyword evidence="8" id="KW-1185">Reference proteome</keyword>
<accession>A0A6L5XV42</accession>
<evidence type="ECO:0000256" key="5">
    <source>
        <dbReference type="ARBA" id="ARBA00022691"/>
    </source>
</evidence>
<sequence length="268" mass="32076">MSESEFQRIVYYVKSKYGIELGHKRTLIEGRLENHLVRNGYTSYNEYMDEVEYHPNSQEAKNIINVLTTNHTYFMREPEHFRFLKENVFPQLRIRESKDKDIRTWCAAASTGEEPYTLGMLLMDYFKLAEGNWDTTLLATDISTKVLKFAIEGKYLAEQIAPLPNVWKKCYFKRKSEEEYQVTDELKKQVLFREFNLMNPLPFRKKFHIVFLRNVMIYFDEETKIQLLNRIYDHMEAGGYLFIGTTETIDKSRTRFRYVRPAVYQKVI</sequence>
<dbReference type="PRINTS" id="PR00996">
    <property type="entry name" value="CHERMTFRASE"/>
</dbReference>
<dbReference type="SMART" id="SM00138">
    <property type="entry name" value="MeTrc"/>
    <property type="match status" value="1"/>
</dbReference>
<dbReference type="Pfam" id="PF03705">
    <property type="entry name" value="CheR_N"/>
    <property type="match status" value="1"/>
</dbReference>
<dbReference type="GO" id="GO:0008983">
    <property type="term" value="F:protein-glutamate O-methyltransferase activity"/>
    <property type="evidence" value="ECO:0007669"/>
    <property type="project" value="UniProtKB-EC"/>
</dbReference>
<protein>
    <recommendedName>
        <fullName evidence="2">protein-glutamate O-methyltransferase</fullName>
        <ecNumber evidence="2">2.1.1.80</ecNumber>
    </recommendedName>
</protein>
<gene>
    <name evidence="7" type="ORF">FYJ58_02105</name>
</gene>
<dbReference type="InterPro" id="IPR000780">
    <property type="entry name" value="CheR_MeTrfase"/>
</dbReference>
<proteinExistence type="predicted"/>
<dbReference type="AlphaFoldDB" id="A0A6L5XV42"/>